<proteinExistence type="predicted"/>
<comment type="caution">
    <text evidence="1">The sequence shown here is derived from an EMBL/GenBank/DDBJ whole genome shotgun (WGS) entry which is preliminary data.</text>
</comment>
<dbReference type="Gene3D" id="2.60.20.10">
    <property type="entry name" value="Crystallins"/>
    <property type="match status" value="1"/>
</dbReference>
<name>A0A163FD51_9BACL</name>
<evidence type="ECO:0000313" key="1">
    <source>
        <dbReference type="EMBL" id="KZS44305.1"/>
    </source>
</evidence>
<dbReference type="Proteomes" id="UP000076796">
    <property type="component" value="Unassembled WGS sequence"/>
</dbReference>
<gene>
    <name evidence="1" type="ORF">AWU65_30055</name>
</gene>
<keyword evidence="2" id="KW-1185">Reference proteome</keyword>
<protein>
    <submittedName>
        <fullName evidence="1">Uncharacterized protein</fullName>
    </submittedName>
</protein>
<organism evidence="1 2">
    <name type="scientific">Paenibacillus glucanolyticus</name>
    <dbReference type="NCBI Taxonomy" id="59843"/>
    <lineage>
        <taxon>Bacteria</taxon>
        <taxon>Bacillati</taxon>
        <taxon>Bacillota</taxon>
        <taxon>Bacilli</taxon>
        <taxon>Bacillales</taxon>
        <taxon>Paenibacillaceae</taxon>
        <taxon>Paenibacillus</taxon>
    </lineage>
</organism>
<reference evidence="1" key="1">
    <citation type="journal article" date="2016" name="Genome Announc.">
        <title>Draft genomes of two strains of Paenibacillus glucanolyticus with capability to degrade lignocellulose.</title>
        <authorList>
            <person name="Mathews S.L."/>
            <person name="Pawlak J."/>
            <person name="Grunden A.M."/>
        </authorList>
    </citation>
    <scope>NUCLEOTIDE SEQUENCE [LARGE SCALE GENOMIC DNA]</scope>
    <source>
        <strain evidence="1">SLM1</strain>
    </source>
</reference>
<accession>A0A163FD51</accession>
<dbReference type="EMBL" id="LWMH01000002">
    <property type="protein sequence ID" value="KZS44305.1"/>
    <property type="molecule type" value="Genomic_DNA"/>
</dbReference>
<dbReference type="RefSeq" id="WP_063480361.1">
    <property type="nucleotide sequence ID" value="NZ_CP147845.1"/>
</dbReference>
<dbReference type="OrthoDB" id="2663197at2"/>
<dbReference type="GeneID" id="97554101"/>
<dbReference type="AlphaFoldDB" id="A0A163FD51"/>
<sequence>MKKVSISQVVYPRLALYREEFYAGRRFVGRGNLGIRNLEGTFGDIESLRFFSTRSRATLVLFSRRNFKGVFRVFRGSTNIADLGDIIGGEEPESIISSNRFLTLDEIREIRDTGVLPSGFRSV</sequence>
<evidence type="ECO:0000313" key="2">
    <source>
        <dbReference type="Proteomes" id="UP000076796"/>
    </source>
</evidence>